<reference evidence="7 8" key="1">
    <citation type="journal article" date="2023" name="Elife">
        <title>Identification of key yeast species and microbe-microbe interactions impacting larval growth of Drosophila in the wild.</title>
        <authorList>
            <person name="Mure A."/>
            <person name="Sugiura Y."/>
            <person name="Maeda R."/>
            <person name="Honda K."/>
            <person name="Sakurai N."/>
            <person name="Takahashi Y."/>
            <person name="Watada M."/>
            <person name="Katoh T."/>
            <person name="Gotoh A."/>
            <person name="Gotoh Y."/>
            <person name="Taniguchi I."/>
            <person name="Nakamura K."/>
            <person name="Hayashi T."/>
            <person name="Katayama T."/>
            <person name="Uemura T."/>
            <person name="Hattori Y."/>
        </authorList>
    </citation>
    <scope>NUCLEOTIDE SEQUENCE [LARGE SCALE GENOMIC DNA]</scope>
    <source>
        <strain evidence="7 8">SC-9</strain>
    </source>
</reference>
<feature type="compositionally biased region" description="Basic and acidic residues" evidence="5">
    <location>
        <begin position="179"/>
        <end position="190"/>
    </location>
</feature>
<keyword evidence="8" id="KW-1185">Reference proteome</keyword>
<feature type="region of interest" description="Disordered" evidence="5">
    <location>
        <begin position="123"/>
        <end position="144"/>
    </location>
</feature>
<evidence type="ECO:0000256" key="3">
    <source>
        <dbReference type="ARBA" id="ARBA00022490"/>
    </source>
</evidence>
<keyword evidence="3" id="KW-0963">Cytoplasm</keyword>
<feature type="compositionally biased region" description="Basic and acidic residues" evidence="5">
    <location>
        <begin position="38"/>
        <end position="48"/>
    </location>
</feature>
<dbReference type="PANTHER" id="PTHR12894:SF27">
    <property type="entry name" value="TRANSFORMING GROWTH FACTOR-BETA RECEPTOR-ASSOCIATED PROTEIN 1"/>
    <property type="match status" value="1"/>
</dbReference>
<dbReference type="InterPro" id="IPR001180">
    <property type="entry name" value="CNH_dom"/>
</dbReference>
<dbReference type="GO" id="GO:0005737">
    <property type="term" value="C:cytoplasm"/>
    <property type="evidence" value="ECO:0007669"/>
    <property type="project" value="UniProtKB-SubCell"/>
</dbReference>
<feature type="compositionally biased region" description="Basic and acidic residues" evidence="5">
    <location>
        <begin position="336"/>
        <end position="354"/>
    </location>
</feature>
<proteinExistence type="predicted"/>
<dbReference type="RefSeq" id="XP_064854514.1">
    <property type="nucleotide sequence ID" value="XM_064998442.1"/>
</dbReference>
<name>A0AAV5QRH7_9ASCO</name>
<protein>
    <submittedName>
        <fullName evidence="7">CORVET complex subunit</fullName>
    </submittedName>
</protein>
<dbReference type="GO" id="GO:0006914">
    <property type="term" value="P:autophagy"/>
    <property type="evidence" value="ECO:0007669"/>
    <property type="project" value="TreeGrafter"/>
</dbReference>
<evidence type="ECO:0000259" key="6">
    <source>
        <dbReference type="PROSITE" id="PS50219"/>
    </source>
</evidence>
<feature type="compositionally biased region" description="Basic and acidic residues" evidence="5">
    <location>
        <begin position="197"/>
        <end position="232"/>
    </location>
</feature>
<dbReference type="GeneID" id="90075493"/>
<dbReference type="EMBL" id="BTFZ01000012">
    <property type="protein sequence ID" value="GMM37518.1"/>
    <property type="molecule type" value="Genomic_DNA"/>
</dbReference>
<feature type="compositionally biased region" description="Basic and acidic residues" evidence="5">
    <location>
        <begin position="280"/>
        <end position="294"/>
    </location>
</feature>
<keyword evidence="4" id="KW-0653">Protein transport</keyword>
<feature type="region of interest" description="Disordered" evidence="5">
    <location>
        <begin position="1"/>
        <end position="109"/>
    </location>
</feature>
<comment type="subcellular location">
    <subcellularLocation>
        <location evidence="1">Cytoplasm</location>
    </subcellularLocation>
</comment>
<comment type="caution">
    <text evidence="7">The sequence shown here is derived from an EMBL/GenBank/DDBJ whole genome shotgun (WGS) entry which is preliminary data.</text>
</comment>
<feature type="compositionally biased region" description="Polar residues" evidence="5">
    <location>
        <begin position="1003"/>
        <end position="1013"/>
    </location>
</feature>
<evidence type="ECO:0000256" key="1">
    <source>
        <dbReference type="ARBA" id="ARBA00004496"/>
    </source>
</evidence>
<feature type="compositionally biased region" description="Basic and acidic residues" evidence="5">
    <location>
        <begin position="250"/>
        <end position="269"/>
    </location>
</feature>
<keyword evidence="2" id="KW-0813">Transport</keyword>
<feature type="compositionally biased region" description="Polar residues" evidence="5">
    <location>
        <begin position="1042"/>
        <end position="1051"/>
    </location>
</feature>
<evidence type="ECO:0000256" key="4">
    <source>
        <dbReference type="ARBA" id="ARBA00022927"/>
    </source>
</evidence>
<dbReference type="GO" id="GO:0034058">
    <property type="term" value="P:endosomal vesicle fusion"/>
    <property type="evidence" value="ECO:0007669"/>
    <property type="project" value="TreeGrafter"/>
</dbReference>
<feature type="domain" description="CNH" evidence="6">
    <location>
        <begin position="449"/>
        <end position="737"/>
    </location>
</feature>
<evidence type="ECO:0000313" key="7">
    <source>
        <dbReference type="EMBL" id="GMM37518.1"/>
    </source>
</evidence>
<feature type="compositionally biased region" description="Polar residues" evidence="5">
    <location>
        <begin position="369"/>
        <end position="385"/>
    </location>
</feature>
<dbReference type="PROSITE" id="PS50219">
    <property type="entry name" value="CNH"/>
    <property type="match status" value="1"/>
</dbReference>
<dbReference type="PANTHER" id="PTHR12894">
    <property type="entry name" value="CNH DOMAIN CONTAINING"/>
    <property type="match status" value="1"/>
</dbReference>
<feature type="compositionally biased region" description="Basic and acidic residues" evidence="5">
    <location>
        <begin position="388"/>
        <end position="416"/>
    </location>
</feature>
<evidence type="ECO:0000256" key="2">
    <source>
        <dbReference type="ARBA" id="ARBA00022448"/>
    </source>
</evidence>
<accession>A0AAV5QRH7</accession>
<feature type="compositionally biased region" description="Polar residues" evidence="5">
    <location>
        <begin position="54"/>
        <end position="92"/>
    </location>
</feature>
<evidence type="ECO:0000313" key="8">
    <source>
        <dbReference type="Proteomes" id="UP001360560"/>
    </source>
</evidence>
<feature type="region of interest" description="Disordered" evidence="5">
    <location>
        <begin position="179"/>
        <end position="416"/>
    </location>
</feature>
<dbReference type="InterPro" id="IPR032914">
    <property type="entry name" value="Vam6/VPS39/TRAP1"/>
</dbReference>
<sequence length="1582" mass="180668">MAKSKKKGNKKHPKKPQNTEQQQEDMANDNNTVVEVDSIDKNSQDKVAGELNRPENQIVNNPSEENLESSDTNANNYVFESGVNTDDIGTSRPNDKNIDNDKKKDIQETVLIKEASEDLVISKIEDEEPVSTGSSQINDIPNKDNVEDTISEEHTNEQVPIDHVNKITDLTTDYKENNLETNISERHSSEKAYIYHPTEDDGSKEDSLEAYITEDHTGKIDEKPGDCKDKPESPIPEYHSNEVNDLANNSEEKAEYIIVEDRSSEKAPTDNDCQLPKGSSADDHQRPKSPEKPKMNPVSENTPSISIGKETKQDLVISKNDPESIDHMSNPTPSIDLKKNEESEISNDSKDRENNSVFKSNKTQDKNDSQQLSNTNDNETNNASDIQGRGDNESSKKLDDEQTMKAEGDCDIGKPQPLEEVKISPGPFSIDDLISGISLNNPEIPESENSAITCVAAFEENIYIGTKHGEILHYYKLDCESGYLPISRQRVHLTKIKPIKNILLLPQVNKALILNGSMINVFSLPELSPANIGKIKDVNDMTIDVDNFFGVEIDPSVGVPVVLFTKKMIRVISVTQDSLKLVKDISYPHTIKGLRRSKFSLVATRTNYDLIDIDSFQKIPLLPMSTTGEVPHEDIEPFIFPISKHEYLITCGSSKADPAMGMIVNNNGDISRGTIPWRTYPDTIAVNYPYTIAVLENQENDNGYKYEVSVHSINDQCDVQKMEFTDEVKLATVTKVFEEEYQPLLNVISSVSLITQEPNKPLLTEEIEELCKIKSSILIYNPKSGKIRMIKTLPTLSRLQAIVESHNFNELQKEYDDFVKQYVNENTSTVDISKEDKVTFSFLKEALGLSFILNNRLDYGFRFWINQYDDLDTQMLLKLDNIGIMEDFDGNDEKKMILCDLQLRPNPRVIIYFFYSLMNNAKDNNVDLLAKYFNFKSIDIRKGLLPFANHILANCTSDSFLKFYLRVLMNWLENFHKLIGLNRGLSSKSNESGDDSVAPQPSPSKRSNSFDQQLESHDNVDGLSSDTAKRGDSLGIIRRNGKSGSSDTNVAPKNIYSSTPNLIYETENSHPAFKLWEFQVKTSDIEDKDLENISSPFVMLNIKEIELVLLKYYIDESMRTKSDKDLLAFINGNIRICLDETIQVLTHSGKYSVILKIYESLKKPDKFFKLWMALMNGELIDESSFPINSTESFRKYQIRKINDKILFGDQPSTLGYIEYFKFLINIGEFSTVITNIFDPKLLDKLDEIEILKTIDDDITDSMVEKNFQNSKCKTVNDLKISYLEYLLDSVSSKRTALFGKLVFEYVDYLIDIVSKNREMFKRFMGNMVENYKSLKDFPKVSIDSYFKIRIKTMSKNNQDGNMDRDIMVRFYDVNAKLLGVLRTIDDAEKVTIIELANDDLKFHKRELSRSKTLEKIYDQFSKFQNIFLIDLINIDGYLNHVDKTVEHLTSVGDFVTAEKFISTNGKVLFNKNFQHQEKVIDDEKMKELLLKLYKIYVKDHVTNQKLIENFLLNYSQFIDFNVLLDNIPESALFSMKFVSNTILMKNLIDVNDRHTMSLTKKNLARSELNFYNRILREFKSTQ</sequence>
<feature type="compositionally biased region" description="Basic and acidic residues" evidence="5">
    <location>
        <begin position="93"/>
        <end position="107"/>
    </location>
</feature>
<gene>
    <name evidence="7" type="ORF">DASC09_048430</name>
</gene>
<evidence type="ECO:0000256" key="5">
    <source>
        <dbReference type="SAM" id="MobiDB-lite"/>
    </source>
</evidence>
<dbReference type="GO" id="GO:0016020">
    <property type="term" value="C:membrane"/>
    <property type="evidence" value="ECO:0007669"/>
    <property type="project" value="TreeGrafter"/>
</dbReference>
<dbReference type="GO" id="GO:0015031">
    <property type="term" value="P:protein transport"/>
    <property type="evidence" value="ECO:0007669"/>
    <property type="project" value="UniProtKB-KW"/>
</dbReference>
<feature type="compositionally biased region" description="Basic residues" evidence="5">
    <location>
        <begin position="1"/>
        <end position="15"/>
    </location>
</feature>
<organism evidence="7 8">
    <name type="scientific">Saccharomycopsis crataegensis</name>
    <dbReference type="NCBI Taxonomy" id="43959"/>
    <lineage>
        <taxon>Eukaryota</taxon>
        <taxon>Fungi</taxon>
        <taxon>Dikarya</taxon>
        <taxon>Ascomycota</taxon>
        <taxon>Saccharomycotina</taxon>
        <taxon>Saccharomycetes</taxon>
        <taxon>Saccharomycopsidaceae</taxon>
        <taxon>Saccharomycopsis</taxon>
    </lineage>
</organism>
<feature type="region of interest" description="Disordered" evidence="5">
    <location>
        <begin position="986"/>
        <end position="1051"/>
    </location>
</feature>
<dbReference type="Proteomes" id="UP001360560">
    <property type="component" value="Unassembled WGS sequence"/>
</dbReference>